<dbReference type="InterPro" id="IPR006441">
    <property type="entry name" value="Phage_P2_GpN"/>
</dbReference>
<accession>A0A8B6IU07</accession>
<dbReference type="Proteomes" id="UP000328848">
    <property type="component" value="Unassembled WGS sequence"/>
</dbReference>
<comment type="caution">
    <text evidence="1">The sequence shown here is derived from an EMBL/GenBank/DDBJ whole genome shotgun (WGS) entry which is preliminary data.</text>
</comment>
<dbReference type="EMBL" id="CAAHGQ010000014">
    <property type="protein sequence ID" value="VGQ06337.1"/>
    <property type="molecule type" value="Genomic_DNA"/>
</dbReference>
<dbReference type="Pfam" id="PF05125">
    <property type="entry name" value="Phage_cap_P2"/>
    <property type="match status" value="1"/>
</dbReference>
<gene>
    <name evidence="1" type="ORF">SB5857_03880</name>
</gene>
<dbReference type="AlphaFoldDB" id="A0A8B6IU07"/>
<evidence type="ECO:0000313" key="1">
    <source>
        <dbReference type="EMBL" id="VGQ06337.1"/>
    </source>
</evidence>
<name>A0A8B6IU07_9ENTR</name>
<proteinExistence type="predicted"/>
<protein>
    <submittedName>
        <fullName evidence="1">Uncharacterized protein</fullName>
    </submittedName>
</protein>
<sequence length="49" mass="5465">MRPNITITIPTPYLPIDPRLVVLVGADLVAAEQYRLYQATDRPTEKIAA</sequence>
<reference evidence="1 2" key="1">
    <citation type="submission" date="2019-04" db="EMBL/GenBank/DDBJ databases">
        <authorList>
            <person name="Brisse S."/>
            <person name="Rodrigues C."/>
        </authorList>
    </citation>
    <scope>NUCLEOTIDE SEQUENCE [LARGE SCALE GENOMIC DNA]</scope>
    <source>
        <strain evidence="1">SB5857</strain>
    </source>
</reference>
<evidence type="ECO:0000313" key="2">
    <source>
        <dbReference type="Proteomes" id="UP000328848"/>
    </source>
</evidence>
<organism evidence="1 2">
    <name type="scientific">Klebsiella africana</name>
    <dbReference type="NCBI Taxonomy" id="2489010"/>
    <lineage>
        <taxon>Bacteria</taxon>
        <taxon>Pseudomonadati</taxon>
        <taxon>Pseudomonadota</taxon>
        <taxon>Gammaproteobacteria</taxon>
        <taxon>Enterobacterales</taxon>
        <taxon>Enterobacteriaceae</taxon>
        <taxon>Klebsiella/Raoultella group</taxon>
        <taxon>Klebsiella</taxon>
    </lineage>
</organism>